<feature type="domain" description="Peptidoglycan binding-like" evidence="1">
    <location>
        <begin position="198"/>
        <end position="252"/>
    </location>
</feature>
<evidence type="ECO:0000259" key="2">
    <source>
        <dbReference type="Pfam" id="PF05257"/>
    </source>
</evidence>
<reference evidence="3 4" key="1">
    <citation type="submission" date="2019-12" db="EMBL/GenBank/DDBJ databases">
        <title>Nocardia macrotermitis sp. nov. and Nocardia aurantia sp. nov., isolated from the gut of the fungus growing-termite Macrotermes natalensis.</title>
        <authorList>
            <person name="Christine B."/>
            <person name="Rene B."/>
        </authorList>
    </citation>
    <scope>NUCLEOTIDE SEQUENCE [LARGE SCALE GENOMIC DNA]</scope>
    <source>
        <strain evidence="3 4">DSM 102126</strain>
    </source>
</reference>
<evidence type="ECO:0000313" key="3">
    <source>
        <dbReference type="EMBL" id="MXQ62588.1"/>
    </source>
</evidence>
<dbReference type="SUPFAM" id="SSF47090">
    <property type="entry name" value="PGBD-like"/>
    <property type="match status" value="1"/>
</dbReference>
<dbReference type="Gene3D" id="3.90.1720.60">
    <property type="match status" value="1"/>
</dbReference>
<dbReference type="Pfam" id="PF01471">
    <property type="entry name" value="PG_binding_1"/>
    <property type="match status" value="1"/>
</dbReference>
<organism evidence="3 4">
    <name type="scientific">Actinomadura rayongensis</name>
    <dbReference type="NCBI Taxonomy" id="1429076"/>
    <lineage>
        <taxon>Bacteria</taxon>
        <taxon>Bacillati</taxon>
        <taxon>Actinomycetota</taxon>
        <taxon>Actinomycetes</taxon>
        <taxon>Streptosporangiales</taxon>
        <taxon>Thermomonosporaceae</taxon>
        <taxon>Actinomadura</taxon>
    </lineage>
</organism>
<dbReference type="EMBL" id="WUTW01000001">
    <property type="protein sequence ID" value="MXQ62588.1"/>
    <property type="molecule type" value="Genomic_DNA"/>
</dbReference>
<dbReference type="InterPro" id="IPR007921">
    <property type="entry name" value="CHAP_dom"/>
</dbReference>
<dbReference type="InterPro" id="IPR002477">
    <property type="entry name" value="Peptidoglycan-bd-like"/>
</dbReference>
<proteinExistence type="predicted"/>
<dbReference type="Pfam" id="PF05257">
    <property type="entry name" value="CHAP"/>
    <property type="match status" value="1"/>
</dbReference>
<accession>A0A6I4W038</accession>
<comment type="caution">
    <text evidence="3">The sequence shown here is derived from an EMBL/GenBank/DDBJ whole genome shotgun (WGS) entry which is preliminary data.</text>
</comment>
<protein>
    <submittedName>
        <fullName evidence="3">CHAP domain-containing protein</fullName>
    </submittedName>
</protein>
<feature type="domain" description="Peptidase C51" evidence="2">
    <location>
        <begin position="63"/>
        <end position="155"/>
    </location>
</feature>
<dbReference type="Gene3D" id="1.10.101.10">
    <property type="entry name" value="PGBD-like superfamily/PGBD"/>
    <property type="match status" value="1"/>
</dbReference>
<dbReference type="AlphaFoldDB" id="A0A6I4W038"/>
<sequence length="259" mass="28383">MDAHPDAHRSTEPDERDILSARQDATHSSMLAEARKSLGLKGRPNAITRSYAARHGKEYLTASWCDMAITYWARRSGNADAVLPGGDRAYTVFHAEDFRKAGAWHAGTTDNVRDAKPGDIVFFDWGTSNSIDAVDHVGVVEKNLGGGRLQTIEANTGNAVRRRVRAAGVIAGFGRPSYDANWTESMVKKLPELAKGARGEHVETLQALLQARSHPDIKLTGRFDDATEKAVRAVQKWGKVHQDGVVGPQTWPVLLRVHT</sequence>
<dbReference type="InterPro" id="IPR036365">
    <property type="entry name" value="PGBD-like_sf"/>
</dbReference>
<evidence type="ECO:0000313" key="4">
    <source>
        <dbReference type="Proteomes" id="UP000431901"/>
    </source>
</evidence>
<dbReference type="OrthoDB" id="5124837at2"/>
<gene>
    <name evidence="3" type="ORF">GQ466_00895</name>
</gene>
<name>A0A6I4W038_9ACTN</name>
<evidence type="ECO:0000259" key="1">
    <source>
        <dbReference type="Pfam" id="PF01471"/>
    </source>
</evidence>
<dbReference type="Proteomes" id="UP000431901">
    <property type="component" value="Unassembled WGS sequence"/>
</dbReference>
<dbReference type="InterPro" id="IPR036366">
    <property type="entry name" value="PGBDSf"/>
</dbReference>
<keyword evidence="4" id="KW-1185">Reference proteome</keyword>